<accession>A0A2T0WEH6</accession>
<feature type="domain" description="Glycine zipper-like" evidence="2">
    <location>
        <begin position="2"/>
        <end position="38"/>
    </location>
</feature>
<dbReference type="EMBL" id="PVTR01000014">
    <property type="protein sequence ID" value="PRY85119.1"/>
    <property type="molecule type" value="Genomic_DNA"/>
</dbReference>
<keyword evidence="1" id="KW-0812">Transmembrane</keyword>
<dbReference type="AlphaFoldDB" id="A0A2T0WEH6"/>
<protein>
    <recommendedName>
        <fullName evidence="2">Glycine zipper-like domain-containing protein</fullName>
    </recommendedName>
</protein>
<evidence type="ECO:0000313" key="3">
    <source>
        <dbReference type="EMBL" id="PRY85119.1"/>
    </source>
</evidence>
<keyword evidence="4" id="KW-1185">Reference proteome</keyword>
<keyword evidence="1" id="KW-1133">Transmembrane helix</keyword>
<sequence>MKNKNFLGMWVPIGVSIGTALGVAIQNIGVGIGTGLLLTLRRACWRKEKI</sequence>
<name>A0A2T0WEH6_9BACT</name>
<proteinExistence type="predicted"/>
<dbReference type="RefSeq" id="WP_106135190.1">
    <property type="nucleotide sequence ID" value="NZ_PVTR01000014.1"/>
</dbReference>
<reference evidence="3 4" key="1">
    <citation type="submission" date="2018-03" db="EMBL/GenBank/DDBJ databases">
        <title>Genomic Encyclopedia of Archaeal and Bacterial Type Strains, Phase II (KMG-II): from individual species to whole genera.</title>
        <authorList>
            <person name="Goeker M."/>
        </authorList>
    </citation>
    <scope>NUCLEOTIDE SEQUENCE [LARGE SCALE GENOMIC DNA]</scope>
    <source>
        <strain evidence="3 4">DSM 27929</strain>
    </source>
</reference>
<dbReference type="InterPro" id="IPR058598">
    <property type="entry name" value="Gly_zipper-like_dom"/>
</dbReference>
<feature type="transmembrane region" description="Helical" evidence="1">
    <location>
        <begin position="20"/>
        <end position="40"/>
    </location>
</feature>
<organism evidence="3 4">
    <name type="scientific">Mongoliibacter ruber</name>
    <dbReference type="NCBI Taxonomy" id="1750599"/>
    <lineage>
        <taxon>Bacteria</taxon>
        <taxon>Pseudomonadati</taxon>
        <taxon>Bacteroidota</taxon>
        <taxon>Cytophagia</taxon>
        <taxon>Cytophagales</taxon>
        <taxon>Cyclobacteriaceae</taxon>
        <taxon>Mongoliibacter</taxon>
    </lineage>
</organism>
<dbReference type="Proteomes" id="UP000238157">
    <property type="component" value="Unassembled WGS sequence"/>
</dbReference>
<evidence type="ECO:0000313" key="4">
    <source>
        <dbReference type="Proteomes" id="UP000238157"/>
    </source>
</evidence>
<keyword evidence="1" id="KW-0472">Membrane</keyword>
<comment type="caution">
    <text evidence="3">The sequence shown here is derived from an EMBL/GenBank/DDBJ whole genome shotgun (WGS) entry which is preliminary data.</text>
</comment>
<evidence type="ECO:0000259" key="2">
    <source>
        <dbReference type="Pfam" id="PF26273"/>
    </source>
</evidence>
<gene>
    <name evidence="3" type="ORF">CLW00_11426</name>
</gene>
<evidence type="ECO:0000256" key="1">
    <source>
        <dbReference type="SAM" id="Phobius"/>
    </source>
</evidence>
<dbReference type="Pfam" id="PF26273">
    <property type="entry name" value="Gly_zipper"/>
    <property type="match status" value="1"/>
</dbReference>